<evidence type="ECO:0000313" key="4">
    <source>
        <dbReference type="EMBL" id="RVU02969.1"/>
    </source>
</evidence>
<dbReference type="Pfam" id="PF00207">
    <property type="entry name" value="A2M"/>
    <property type="match status" value="1"/>
</dbReference>
<reference evidence="4 5" key="1">
    <citation type="submission" date="2019-01" db="EMBL/GenBank/DDBJ databases">
        <authorList>
            <person name="Chen W.-M."/>
        </authorList>
    </citation>
    <scope>NUCLEOTIDE SEQUENCE [LARGE SCALE GENOMIC DNA]</scope>
    <source>
        <strain evidence="4 5">YBJ-36</strain>
    </source>
</reference>
<gene>
    <name evidence="4" type="ORF">EOD41_03275</name>
</gene>
<dbReference type="Gene3D" id="2.60.40.1930">
    <property type="match status" value="1"/>
</dbReference>
<dbReference type="PANTHER" id="PTHR40094:SF1">
    <property type="entry name" value="UBIQUITIN DOMAIN-CONTAINING PROTEIN"/>
    <property type="match status" value="1"/>
</dbReference>
<sequence>MRLIYTVFLCIIILCAQSPAKAQRKHNDLPAVDIKQLEQNIKKKKELQDTRVKLEDIKSRASASGDNILLARALYNIMLINDKLSEDTLYFKNSAFIDTVLDNPKTPSQLKAIFHLIRASRLHAFSQRYKRFNEAAYRTPRLKYNYAALTSLQRDALVAKDIDSALAYAGKKLSGEKLLWLSSSPDAFLFEPQFADIILAEYVNMITSHGERTGFARGLLSLSSTYFRERLAKEGPKFKAYYNWLNYHKRNGNIAAFIESLARKYIYMSSGTDSVTRALYIKYLQDGIASKNELLKAHSVYQLCLMYNEQGKKYASSDRYYNTLTLDPFKPEYRLFPAKALALFNTHRKLMTKYPPFYRVLKIMEKQLLHKGVMIEMEDAHLPGGAIPFRALYKNADTLYYRVIQLSAVEPVIKTEVKATEKLFENKAAAQGKFVLPLPADHNLHATYLKLEGLPTGRYRLLFGANPLKANGDTINNITFNVTGITAVNASSRIFILDRISGLPLNGAKVSAFKKGWPANVNVTTGEEGSIDIKPGVADSLFITYKADSIGYDLDVKELYAADGVFDKDEYDDLEEFYKDNTRMEVFTDRSIYRPGQTVHYKVIFLTNNPNTGGRMLFNAKNVGPKLFDSIVKQMQKDDEDKLKLTDPFRKSIDTAIIKINEYGSFSGEFTLPKTAATGEWSLESSIDAEYANRGEFKVEEYKRPTIELSVEKQKKMLIPGQPFSIKVKLRSLSGASLSNVPVKYMLKRSGSVPDMYSSNRETYRNIELLDTTGFTNEKGELVISVNDSTLRRAELENGKVWSYDYNLTATATDATGETTDAEEHLTVSSRPIIIKIPLATVYDRQLLPVLTISTSNLFEGVTGHKVNVKLYRTSEEKNNHYQKERGTVDQWYYDINDWNSWFPEKAERKIPENTEGMLVLDTVINTAEYQKLLLPKEKINVGFYRLTAVCTDNGRIVGEFNQAFSVFDSKTGKTAVEDIDYMPLNSVQPGEMINWYTSAKDSSYTIYYIQYLTADKKLQAREEYFTIAEKPGVRHWQFRVPANAEGNIALSSISIANNRVHKREKRVFVYTDNTLQPEIIAERYRKVMAPGAKETFSVSIKIRNDNVAAELMTTLYDAALDKLEEHKWNLPYTRPRDPYFYTNWNNGSANTRLAGSYDYITFYRDNNFEYENQAFENSLSGRVAGVSVTQASGLNEVVVVGYGSVKRQSLTGSVMTIRGTESLKDYNQPLVVIDGVIFTGDISSIITANITDAMVLKGADASAIYGSRAAKGVLIISTKGPIVLPGADTQTPVKVRKDFRETAFFYPKIYAGADGNYTFSFTMPESTTEWNWKILAHTKNTQFAYLEKKLQTQLNLMVQPNMPRMLYQGDKIKLQSRISNLDTAAITGNAICKIEDAVTGADITAELVKNKKVPFTISGKNTGMVAFELQVPEVQLNPLKIIVTAASGNIADAEEHVIPVLSAKIFVRQSQPVKFAEGEPSITVPAVRLPDGVSVYGVGLSIDQKPQASLIYALPWLANYSYNCAEQTFNKLRAQVTALNLMRNDTLAQSSYKTAALNMENRNGDDAVLPDELAEATMPWLRLGNKTANNQRELFRLLDTSVIHSKIDGHIKRLHELQTGNGGLAWFEGGQSNPYISAYVLAGFGQLKPIWAERQIVSGNQHRFIGGLFKYSADFHGAENKENELNQLYALSYWLAEYGTPQLKATANSLLTSHWTNADNKSLQQQALLIITTLRFTGAGSKLYEQALQQLESIRQLAIEDAGNGIRWKDVADAEEMSISAEETMAVLSEAFEISGEYSEVPAGIVKWLLTTKQEEHWQTTKATAAAIQMLQKSKGSAFSQSLVIETNINNKPLKVNDDLLGGVPATVVRTEKQPQTITLKQQGNKAAGAITWHYFAQANRLDTLNKAIKINKVFHVRDNDGNWQPLAVNTVLRAGDRVMVKLIIETSARLNYVHVNDPRAAAFEPEESSSGWKYGNGFSYYQSVRDTGLDIFTEILPRGISEISYELVVSHSGAFTSGPARLQCMYNPSMTAYGQSAKILIN</sequence>
<dbReference type="Pfam" id="PF07715">
    <property type="entry name" value="Plug"/>
    <property type="match status" value="1"/>
</dbReference>
<dbReference type="Pfam" id="PF17973">
    <property type="entry name" value="bMG10"/>
    <property type="match status" value="1"/>
</dbReference>
<dbReference type="Proteomes" id="UP000282759">
    <property type="component" value="Unassembled WGS sequence"/>
</dbReference>
<feature type="chain" id="PRO_5018527200" description="Alpha-2-macroglobulin domain-containing protein" evidence="2">
    <location>
        <begin position="23"/>
        <end position="2044"/>
    </location>
</feature>
<dbReference type="RefSeq" id="WP_127703334.1">
    <property type="nucleotide sequence ID" value="NZ_SACK01000001.1"/>
</dbReference>
<dbReference type="InterPro" id="IPR037066">
    <property type="entry name" value="Plug_dom_sf"/>
</dbReference>
<dbReference type="SMART" id="SM01360">
    <property type="entry name" value="A2M"/>
    <property type="match status" value="1"/>
</dbReference>
<evidence type="ECO:0000256" key="2">
    <source>
        <dbReference type="SAM" id="SignalP"/>
    </source>
</evidence>
<evidence type="ECO:0000259" key="3">
    <source>
        <dbReference type="SMART" id="SM01360"/>
    </source>
</evidence>
<dbReference type="InterPro" id="IPR008930">
    <property type="entry name" value="Terpenoid_cyclase/PrenylTrfase"/>
</dbReference>
<organism evidence="4 5">
    <name type="scientific">Mucilaginibacter limnophilus</name>
    <dbReference type="NCBI Taxonomy" id="1932778"/>
    <lineage>
        <taxon>Bacteria</taxon>
        <taxon>Pseudomonadati</taxon>
        <taxon>Bacteroidota</taxon>
        <taxon>Sphingobacteriia</taxon>
        <taxon>Sphingobacteriales</taxon>
        <taxon>Sphingobacteriaceae</taxon>
        <taxon>Mucilaginibacter</taxon>
    </lineage>
</organism>
<protein>
    <recommendedName>
        <fullName evidence="3">Alpha-2-macroglobulin domain-containing protein</fullName>
    </recommendedName>
</protein>
<dbReference type="InterPro" id="IPR001599">
    <property type="entry name" value="Macroglobln_a2"/>
</dbReference>
<dbReference type="PANTHER" id="PTHR40094">
    <property type="entry name" value="ALPHA-2-MACROGLOBULIN HOMOLOG"/>
    <property type="match status" value="1"/>
</dbReference>
<dbReference type="GO" id="GO:0004866">
    <property type="term" value="F:endopeptidase inhibitor activity"/>
    <property type="evidence" value="ECO:0007669"/>
    <property type="project" value="InterPro"/>
</dbReference>
<keyword evidence="2" id="KW-0732">Signal</keyword>
<feature type="signal peptide" evidence="2">
    <location>
        <begin position="1"/>
        <end position="22"/>
    </location>
</feature>
<dbReference type="InterPro" id="IPR051802">
    <property type="entry name" value="YfhM-like"/>
</dbReference>
<comment type="caution">
    <text evidence="4">The sequence shown here is derived from an EMBL/GenBank/DDBJ whole genome shotgun (WGS) entry which is preliminary data.</text>
</comment>
<dbReference type="Pfam" id="PF01835">
    <property type="entry name" value="MG2"/>
    <property type="match status" value="1"/>
</dbReference>
<comment type="similarity">
    <text evidence="1">Belongs to the protease inhibitor I39 (alpha-2-macroglobulin) family. Bacterial alpha-2-macroglobulin subfamily.</text>
</comment>
<dbReference type="InterPro" id="IPR012910">
    <property type="entry name" value="Plug_dom"/>
</dbReference>
<evidence type="ECO:0000313" key="5">
    <source>
        <dbReference type="Proteomes" id="UP000282759"/>
    </source>
</evidence>
<dbReference type="InterPro" id="IPR041246">
    <property type="entry name" value="Bact_MG10"/>
</dbReference>
<dbReference type="SUPFAM" id="SSF56935">
    <property type="entry name" value="Porins"/>
    <property type="match status" value="1"/>
</dbReference>
<name>A0A3S2X120_9SPHI</name>
<feature type="domain" description="Alpha-2-macroglobulin" evidence="3">
    <location>
        <begin position="1303"/>
        <end position="1393"/>
    </location>
</feature>
<dbReference type="EMBL" id="SACK01000001">
    <property type="protein sequence ID" value="RVU02969.1"/>
    <property type="molecule type" value="Genomic_DNA"/>
</dbReference>
<dbReference type="OrthoDB" id="9767116at2"/>
<evidence type="ECO:0000256" key="1">
    <source>
        <dbReference type="ARBA" id="ARBA00010556"/>
    </source>
</evidence>
<keyword evidence="5" id="KW-1185">Reference proteome</keyword>
<accession>A0A3S2X120</accession>
<dbReference type="Gene3D" id="2.170.130.10">
    <property type="entry name" value="TonB-dependent receptor, plug domain"/>
    <property type="match status" value="1"/>
</dbReference>
<dbReference type="SUPFAM" id="SSF48239">
    <property type="entry name" value="Terpenoid cyclases/Protein prenyltransferases"/>
    <property type="match status" value="1"/>
</dbReference>
<proteinExistence type="inferred from homology"/>
<dbReference type="Gene3D" id="1.50.10.20">
    <property type="match status" value="1"/>
</dbReference>
<dbReference type="InterPro" id="IPR002890">
    <property type="entry name" value="MG2"/>
</dbReference>